<evidence type="ECO:0000256" key="1">
    <source>
        <dbReference type="SAM" id="SignalP"/>
    </source>
</evidence>
<feature type="chain" id="PRO_5011554605" evidence="1">
    <location>
        <begin position="24"/>
        <end position="130"/>
    </location>
</feature>
<evidence type="ECO:0000313" key="2">
    <source>
        <dbReference type="EMBL" id="SEW27299.1"/>
    </source>
</evidence>
<dbReference type="AlphaFoldDB" id="A0A1I0QJU4"/>
<accession>A0A1I0QJU4</accession>
<dbReference type="GeneID" id="99987098"/>
<dbReference type="RefSeq" id="WP_090258817.1">
    <property type="nucleotide sequence ID" value="NZ_FOIR01000002.1"/>
</dbReference>
<name>A0A1I0QJU4_9BACT</name>
<protein>
    <submittedName>
        <fullName evidence="2">Uncharacterized protein</fullName>
    </submittedName>
</protein>
<keyword evidence="1" id="KW-0732">Signal</keyword>
<organism evidence="2 3">
    <name type="scientific">Roseivirga pacifica</name>
    <dbReference type="NCBI Taxonomy" id="1267423"/>
    <lineage>
        <taxon>Bacteria</taxon>
        <taxon>Pseudomonadati</taxon>
        <taxon>Bacteroidota</taxon>
        <taxon>Cytophagia</taxon>
        <taxon>Cytophagales</taxon>
        <taxon>Roseivirgaceae</taxon>
        <taxon>Roseivirga</taxon>
    </lineage>
</organism>
<gene>
    <name evidence="2" type="ORF">SAMN05216290_2398</name>
</gene>
<dbReference type="EMBL" id="FOIR01000002">
    <property type="protein sequence ID" value="SEW27299.1"/>
    <property type="molecule type" value="Genomic_DNA"/>
</dbReference>
<proteinExistence type="predicted"/>
<sequence>MNWYKTLLIILFLLAPLFSFGQAKDCHKFRTGKFKTTDSEIGVNYITRNDSIQIEYVPNLKAKVALNVKWINQCTLQLTFNRVIENPDSLAIGKLLVLTEIIETKENSYIAETTVEGYDYMVKHEFLRIK</sequence>
<evidence type="ECO:0000313" key="3">
    <source>
        <dbReference type="Proteomes" id="UP000199437"/>
    </source>
</evidence>
<dbReference type="STRING" id="1267423.SAMN05216290_2398"/>
<dbReference type="Proteomes" id="UP000199437">
    <property type="component" value="Unassembled WGS sequence"/>
</dbReference>
<reference evidence="3" key="1">
    <citation type="submission" date="2016-10" db="EMBL/GenBank/DDBJ databases">
        <authorList>
            <person name="Varghese N."/>
            <person name="Submissions S."/>
        </authorList>
    </citation>
    <scope>NUCLEOTIDE SEQUENCE [LARGE SCALE GENOMIC DNA]</scope>
    <source>
        <strain evidence="3">CGMCC 1.12402</strain>
    </source>
</reference>
<keyword evidence="3" id="KW-1185">Reference proteome</keyword>
<feature type="signal peptide" evidence="1">
    <location>
        <begin position="1"/>
        <end position="23"/>
    </location>
</feature>
<dbReference type="OrthoDB" id="983030at2"/>